<dbReference type="Gene3D" id="3.30.70.270">
    <property type="match status" value="1"/>
</dbReference>
<dbReference type="PATRIC" id="fig|626887.3.peg.3512"/>
<dbReference type="PROSITE" id="PS50887">
    <property type="entry name" value="GGDEF"/>
    <property type="match status" value="1"/>
</dbReference>
<dbReference type="InterPro" id="IPR001789">
    <property type="entry name" value="Sig_transdc_resp-reg_receiver"/>
</dbReference>
<dbReference type="HOGENOM" id="CLU_000445_70_50_6"/>
<dbReference type="OrthoDB" id="6597954at2"/>
<dbReference type="Pfam" id="PF00990">
    <property type="entry name" value="GGDEF"/>
    <property type="match status" value="1"/>
</dbReference>
<dbReference type="Pfam" id="PF00563">
    <property type="entry name" value="EAL"/>
    <property type="match status" value="1"/>
</dbReference>
<evidence type="ECO:0000259" key="6">
    <source>
        <dbReference type="PROSITE" id="PS50887"/>
    </source>
</evidence>
<dbReference type="InterPro" id="IPR001633">
    <property type="entry name" value="EAL_dom"/>
</dbReference>
<accession>N6VZD9</accession>
<dbReference type="Pfam" id="PF13185">
    <property type="entry name" value="GAF_2"/>
    <property type="match status" value="1"/>
</dbReference>
<gene>
    <name evidence="7" type="ORF">J057_17575</name>
</gene>
<dbReference type="CDD" id="cd01948">
    <property type="entry name" value="EAL"/>
    <property type="match status" value="1"/>
</dbReference>
<dbReference type="SMART" id="SM00065">
    <property type="entry name" value="GAF"/>
    <property type="match status" value="1"/>
</dbReference>
<dbReference type="PROSITE" id="PS50883">
    <property type="entry name" value="EAL"/>
    <property type="match status" value="1"/>
</dbReference>
<dbReference type="InterPro" id="IPR035919">
    <property type="entry name" value="EAL_sf"/>
</dbReference>
<evidence type="ECO:0000313" key="7">
    <source>
        <dbReference type="EMBL" id="ENO13229.1"/>
    </source>
</evidence>
<reference evidence="7 8" key="1">
    <citation type="journal article" date="2013" name="Genome Announc.">
        <title>Genome Sequence of the Polycyclic Aromatic Hydrocarbon-Degrading Bacterium Strain Marinobacter nanhaiticus D15-8WT.</title>
        <authorList>
            <person name="Cui Z."/>
            <person name="Gao W."/>
            <person name="Li Q."/>
            <person name="Xu G."/>
            <person name="Zheng L."/>
        </authorList>
    </citation>
    <scope>NUCLEOTIDE SEQUENCE [LARGE SCALE GENOMIC DNA]</scope>
    <source>
        <strain evidence="7 8">D15-8W</strain>
    </source>
</reference>
<comment type="caution">
    <text evidence="7">The sequence shown here is derived from an EMBL/GenBank/DDBJ whole genome shotgun (WGS) entry which is preliminary data.</text>
</comment>
<dbReference type="GO" id="GO:0000160">
    <property type="term" value="P:phosphorelay signal transduction system"/>
    <property type="evidence" value="ECO:0007669"/>
    <property type="project" value="InterPro"/>
</dbReference>
<dbReference type="CDD" id="cd01949">
    <property type="entry name" value="GGDEF"/>
    <property type="match status" value="1"/>
</dbReference>
<dbReference type="eggNOG" id="COG5001">
    <property type="taxonomic scope" value="Bacteria"/>
</dbReference>
<dbReference type="Gene3D" id="3.40.50.2300">
    <property type="match status" value="1"/>
</dbReference>
<dbReference type="PANTHER" id="PTHR33121:SF79">
    <property type="entry name" value="CYCLIC DI-GMP PHOSPHODIESTERASE PDED-RELATED"/>
    <property type="match status" value="1"/>
</dbReference>
<dbReference type="Proteomes" id="UP000013165">
    <property type="component" value="Unassembled WGS sequence"/>
</dbReference>
<organism evidence="7 8">
    <name type="scientific">Marinobacter nanhaiticus D15-8W</name>
    <dbReference type="NCBI Taxonomy" id="626887"/>
    <lineage>
        <taxon>Bacteria</taxon>
        <taxon>Pseudomonadati</taxon>
        <taxon>Pseudomonadota</taxon>
        <taxon>Gammaproteobacteria</taxon>
        <taxon>Pseudomonadales</taxon>
        <taxon>Marinobacteraceae</taxon>
        <taxon>Marinobacter</taxon>
    </lineage>
</organism>
<dbReference type="InterPro" id="IPR029016">
    <property type="entry name" value="GAF-like_dom_sf"/>
</dbReference>
<evidence type="ECO:0000256" key="1">
    <source>
        <dbReference type="ARBA" id="ARBA00022679"/>
    </source>
</evidence>
<dbReference type="STRING" id="626887.J057_17575"/>
<keyword evidence="3" id="KW-0597">Phosphoprotein</keyword>
<dbReference type="InterPro" id="IPR050706">
    <property type="entry name" value="Cyclic-di-GMP_PDE-like"/>
</dbReference>
<evidence type="ECO:0000313" key="8">
    <source>
        <dbReference type="Proteomes" id="UP000013165"/>
    </source>
</evidence>
<dbReference type="AlphaFoldDB" id="N6VZD9"/>
<dbReference type="GO" id="GO:0016301">
    <property type="term" value="F:kinase activity"/>
    <property type="evidence" value="ECO:0007669"/>
    <property type="project" value="UniProtKB-KW"/>
</dbReference>
<dbReference type="RefSeq" id="WP_004581454.1">
    <property type="nucleotide sequence ID" value="NZ_AP028878.1"/>
</dbReference>
<dbReference type="InterPro" id="IPR000160">
    <property type="entry name" value="GGDEF_dom"/>
</dbReference>
<keyword evidence="1" id="KW-0808">Transferase</keyword>
<dbReference type="Gene3D" id="3.20.20.450">
    <property type="entry name" value="EAL domain"/>
    <property type="match status" value="1"/>
</dbReference>
<dbReference type="SMART" id="SM00052">
    <property type="entry name" value="EAL"/>
    <property type="match status" value="1"/>
</dbReference>
<feature type="domain" description="EAL" evidence="5">
    <location>
        <begin position="504"/>
        <end position="757"/>
    </location>
</feature>
<feature type="modified residue" description="4-aspartylphosphate" evidence="3">
    <location>
        <position position="45"/>
    </location>
</feature>
<name>N6VZD9_9GAMM</name>
<dbReference type="InterPro" id="IPR029787">
    <property type="entry name" value="Nucleotide_cyclase"/>
</dbReference>
<dbReference type="SUPFAM" id="SSF52172">
    <property type="entry name" value="CheY-like"/>
    <property type="match status" value="1"/>
</dbReference>
<dbReference type="InterPro" id="IPR043128">
    <property type="entry name" value="Rev_trsase/Diguanyl_cyclase"/>
</dbReference>
<dbReference type="SUPFAM" id="SSF55073">
    <property type="entry name" value="Nucleotide cyclase"/>
    <property type="match status" value="1"/>
</dbReference>
<dbReference type="Gene3D" id="3.30.450.40">
    <property type="match status" value="1"/>
</dbReference>
<feature type="domain" description="GGDEF" evidence="6">
    <location>
        <begin position="348"/>
        <end position="495"/>
    </location>
</feature>
<dbReference type="SUPFAM" id="SSF141868">
    <property type="entry name" value="EAL domain-like"/>
    <property type="match status" value="1"/>
</dbReference>
<evidence type="ECO:0000259" key="4">
    <source>
        <dbReference type="PROSITE" id="PS50110"/>
    </source>
</evidence>
<dbReference type="SMART" id="SM00267">
    <property type="entry name" value="GGDEF"/>
    <property type="match status" value="1"/>
</dbReference>
<dbReference type="PROSITE" id="PS50110">
    <property type="entry name" value="RESPONSE_REGULATORY"/>
    <property type="match status" value="1"/>
</dbReference>
<protein>
    <submittedName>
        <fullName evidence="7">EAL domain-containing protein</fullName>
    </submittedName>
</protein>
<feature type="domain" description="Response regulatory" evidence="4">
    <location>
        <begin position="1"/>
        <end position="111"/>
    </location>
</feature>
<sequence>MARLFVSLGHTGNERIFRDVLPDHDLEFSRSGRLPEEPFDVAVLDLTTFTRLRRDLRALRRLNAPAVLPVLLILQQSQMGQVRELLGNEINEVLLKPVSSAELAARVDNLIRLRSLSLQQQSELDTAQKDRTRTNRAYKVLAACNETVLRGDTECQLISAVLEKLIELSDYNLVWMGIAREDDDHSVDVLAHAGELEPYMKHLVVRWKKNDDFSKGPAGRAINEQRPIVCQNVATDPEFAPWREAALAHGIASTLALPLEIDDGEKGLLAIYSAHTNAFTADEIMLLERLAANLAFGVSALRLRTNLQEQRTLAWNRAYRDSLTHLPNRQWVMEELNKLDAELSRHKRYAAVLFVDLDGFKRINDSLGHEVGDRLLYQVAGRLRNIAREEDFVARLGGDEFLILMRFDATDEAIAASLTPRNAVAEAAARLAQRLVEGLQQSFVDGEMEHHLGTSIGISLYPDDTDQASSLVNCADIAMYEAKSAGGGDFRFYYNDLSVKQREKLVLKNDLHRAVHDGAFSAHFQPIVDIETGQVEYVEALMRLNRQDGTVVSPVEFLQTLEETGLISRTGQMLLEQAGHTLAQCREVEPNLRLALNLSVNQLWQADLVEQLEQMLTKYNLPAAALMLEVTEGSMISDVRKVETFLERLHAQGFEIAIDDFGTGYSSLSRLRALPVSKLKLDKSFLTHVPEQHENLEMVKAVLQMSRSLNLVMVAEGVETEEQLEILRQLKCPLGQGYLFARPMPSNELLAYLLAKKNRPELAGGSGADLS</sequence>
<dbReference type="NCBIfam" id="TIGR00254">
    <property type="entry name" value="GGDEF"/>
    <property type="match status" value="1"/>
</dbReference>
<dbReference type="GO" id="GO:0071111">
    <property type="term" value="F:cyclic-guanylate-specific phosphodiesterase activity"/>
    <property type="evidence" value="ECO:0007669"/>
    <property type="project" value="InterPro"/>
</dbReference>
<evidence type="ECO:0000259" key="5">
    <source>
        <dbReference type="PROSITE" id="PS50883"/>
    </source>
</evidence>
<dbReference type="PANTHER" id="PTHR33121">
    <property type="entry name" value="CYCLIC DI-GMP PHOSPHODIESTERASE PDEF"/>
    <property type="match status" value="1"/>
</dbReference>
<evidence type="ECO:0000256" key="3">
    <source>
        <dbReference type="PROSITE-ProRule" id="PRU00169"/>
    </source>
</evidence>
<evidence type="ECO:0000256" key="2">
    <source>
        <dbReference type="ARBA" id="ARBA00022777"/>
    </source>
</evidence>
<dbReference type="InterPro" id="IPR003018">
    <property type="entry name" value="GAF"/>
</dbReference>
<proteinExistence type="predicted"/>
<keyword evidence="8" id="KW-1185">Reference proteome</keyword>
<dbReference type="EMBL" id="APLQ01000014">
    <property type="protein sequence ID" value="ENO13229.1"/>
    <property type="molecule type" value="Genomic_DNA"/>
</dbReference>
<dbReference type="SUPFAM" id="SSF55781">
    <property type="entry name" value="GAF domain-like"/>
    <property type="match status" value="1"/>
</dbReference>
<dbReference type="InterPro" id="IPR011006">
    <property type="entry name" value="CheY-like_superfamily"/>
</dbReference>
<keyword evidence="2" id="KW-0418">Kinase</keyword>